<dbReference type="InterPro" id="IPR036514">
    <property type="entry name" value="SGNH_hydro_sf"/>
</dbReference>
<evidence type="ECO:0000256" key="4">
    <source>
        <dbReference type="SAM" id="SignalP"/>
    </source>
</evidence>
<dbReference type="InterPro" id="IPR001087">
    <property type="entry name" value="GDSL"/>
</dbReference>
<accession>A0ABT5LNY4</accession>
<dbReference type="Gene3D" id="2.40.128.130">
    <property type="entry name" value="Autotransporter beta-domain"/>
    <property type="match status" value="1"/>
</dbReference>
<evidence type="ECO:0000256" key="3">
    <source>
        <dbReference type="ARBA" id="ARBA00022801"/>
    </source>
</evidence>
<dbReference type="PANTHER" id="PTHR45648">
    <property type="entry name" value="GDSL LIPASE/ACYLHYDROLASE FAMILY PROTEIN (AFU_ORTHOLOGUE AFUA_4G14700)"/>
    <property type="match status" value="1"/>
</dbReference>
<dbReference type="EMBL" id="JAQRFN010000004">
    <property type="protein sequence ID" value="MDC9596117.1"/>
    <property type="molecule type" value="Genomic_DNA"/>
</dbReference>
<feature type="chain" id="PRO_5046193244" evidence="4">
    <location>
        <begin position="25"/>
        <end position="670"/>
    </location>
</feature>
<dbReference type="InterPro" id="IPR017186">
    <property type="entry name" value="Lipase_autotranspt_EstA"/>
</dbReference>
<dbReference type="CDD" id="cd01847">
    <property type="entry name" value="Triacylglycerol_lipase_like"/>
    <property type="match status" value="1"/>
</dbReference>
<keyword evidence="2 4" id="KW-0732">Signal</keyword>
<feature type="domain" description="Autotransporter" evidence="5">
    <location>
        <begin position="407"/>
        <end position="670"/>
    </location>
</feature>
<protein>
    <submittedName>
        <fullName evidence="6">Autotransporter domain-containing protein</fullName>
    </submittedName>
</protein>
<comment type="similarity">
    <text evidence="1">Belongs to the 'GDSL' lipolytic enzyme family.</text>
</comment>
<dbReference type="PANTHER" id="PTHR45648:SF22">
    <property type="entry name" value="GDSL LIPASE_ACYLHYDROLASE FAMILY PROTEIN (AFU_ORTHOLOGUE AFUA_4G14700)"/>
    <property type="match status" value="1"/>
</dbReference>
<keyword evidence="3" id="KW-0378">Hydrolase</keyword>
<proteinExistence type="inferred from homology"/>
<dbReference type="Gene3D" id="3.40.50.1110">
    <property type="entry name" value="SGNH hydrolase"/>
    <property type="match status" value="1"/>
</dbReference>
<dbReference type="RefSeq" id="WP_273574597.1">
    <property type="nucleotide sequence ID" value="NZ_JAQRFN010000004.1"/>
</dbReference>
<reference evidence="6 7" key="1">
    <citation type="submission" date="2023-02" db="EMBL/GenBank/DDBJ databases">
        <title>Entomopathogenic bacteria.</title>
        <authorList>
            <person name="Machado R.A."/>
        </authorList>
    </citation>
    <scope>NUCLEOTIDE SEQUENCE [LARGE SCALE GENOMIC DNA]</scope>
    <source>
        <strain evidence="6 7">XENO-2</strain>
    </source>
</reference>
<dbReference type="PIRSF" id="PIRSF037375">
    <property type="entry name" value="Autotrns_EstA"/>
    <property type="match status" value="1"/>
</dbReference>
<dbReference type="SUPFAM" id="SSF103515">
    <property type="entry name" value="Autotransporter"/>
    <property type="match status" value="1"/>
</dbReference>
<gene>
    <name evidence="6" type="ORF">PSI14_04335</name>
</gene>
<dbReference type="PROSITE" id="PS51208">
    <property type="entry name" value="AUTOTRANSPORTER"/>
    <property type="match status" value="1"/>
</dbReference>
<dbReference type="Proteomes" id="UP001220225">
    <property type="component" value="Unassembled WGS sequence"/>
</dbReference>
<dbReference type="Pfam" id="PF00657">
    <property type="entry name" value="Lipase_GDSL"/>
    <property type="match status" value="1"/>
</dbReference>
<name>A0ABT5LNY4_9GAMM</name>
<comment type="caution">
    <text evidence="6">The sequence shown here is derived from an EMBL/GenBank/DDBJ whole genome shotgun (WGS) entry which is preliminary data.</text>
</comment>
<dbReference type="InterPro" id="IPR005546">
    <property type="entry name" value="Autotransporte_beta"/>
</dbReference>
<dbReference type="InterPro" id="IPR051058">
    <property type="entry name" value="GDSL_Est/Lipase"/>
</dbReference>
<evidence type="ECO:0000313" key="7">
    <source>
        <dbReference type="Proteomes" id="UP001220225"/>
    </source>
</evidence>
<dbReference type="SUPFAM" id="SSF52266">
    <property type="entry name" value="SGNH hydrolase"/>
    <property type="match status" value="1"/>
</dbReference>
<sequence length="670" mass="74709">MKKVSFLVSATTALLVNFTTNSYAYDNVYVFGDSLSDSGNIGKFTTDGKNAELYNEYITRKLTGKKLIPSGKGGTNYAYGGATANGSGDPIWDIISHSTEKQLNDYLKTHSEQADPNGVYIHWVGGNNISKALEHLAKGDKKSAQHLINDGSESAASQVNRLLKAGAGLVIVPNVPDVGTTPKILEEVLRISLEKKKVPKEKIAQTLKQIHEAINHYPTPNTEIRNQIIEGVLKKIAANASPQDPKKAKEIYHQLHDAYDNASKTASQLSDKYNQIEESQLGNGNILLANINLLLREVIENPTIYGISNTLGYACQQGKMAISCSSSDPEFDKSQAFLFSDNFHPTPYAHHVIGQYIMSIYNAPLQVMALNPINRIPAKVALSSLDSHLQQLRNSHKEHSHKEHSHKEQGKIGVFGGYTGNHNRTLTLGSDYQLTDNLLLGATISRYRDEQNATPDFNYAATGHVITAYTLWNYYDHGWLSGDFHYSRINYDNLSRSIQLGQATRRESGSTMGKQWGWRITAGWDIPVTRYLTTSPIIQYTWDKGNIDGYRESGNRSTAMHFGGQHYHARIVSVGWRADTQLGLINPYASVLFKHQFNNEHYALRSAINSTQTSFVQQGKEQKKDRVQYTVGVNANLTNNLHAFAAVSHEKNDNEPNHDYYFNLGLNVRF</sequence>
<dbReference type="InterPro" id="IPR036709">
    <property type="entry name" value="Autotransporte_beta_dom_sf"/>
</dbReference>
<evidence type="ECO:0000313" key="6">
    <source>
        <dbReference type="EMBL" id="MDC9596117.1"/>
    </source>
</evidence>
<evidence type="ECO:0000256" key="1">
    <source>
        <dbReference type="ARBA" id="ARBA00008668"/>
    </source>
</evidence>
<dbReference type="SMART" id="SM00869">
    <property type="entry name" value="Autotransporter"/>
    <property type="match status" value="1"/>
</dbReference>
<organism evidence="6 7">
    <name type="scientific">Xenorhabdus anantnagensis</name>
    <dbReference type="NCBI Taxonomy" id="3025875"/>
    <lineage>
        <taxon>Bacteria</taxon>
        <taxon>Pseudomonadati</taxon>
        <taxon>Pseudomonadota</taxon>
        <taxon>Gammaproteobacteria</taxon>
        <taxon>Enterobacterales</taxon>
        <taxon>Morganellaceae</taxon>
        <taxon>Xenorhabdus</taxon>
    </lineage>
</organism>
<keyword evidence="7" id="KW-1185">Reference proteome</keyword>
<evidence type="ECO:0000259" key="5">
    <source>
        <dbReference type="PROSITE" id="PS51208"/>
    </source>
</evidence>
<evidence type="ECO:0000256" key="2">
    <source>
        <dbReference type="ARBA" id="ARBA00022729"/>
    </source>
</evidence>
<dbReference type="Pfam" id="PF03797">
    <property type="entry name" value="Autotransporter"/>
    <property type="match status" value="1"/>
</dbReference>
<feature type="signal peptide" evidence="4">
    <location>
        <begin position="1"/>
        <end position="24"/>
    </location>
</feature>